<dbReference type="NCBIfam" id="TIGR01764">
    <property type="entry name" value="excise"/>
    <property type="match status" value="1"/>
</dbReference>
<dbReference type="Pfam" id="PF12728">
    <property type="entry name" value="HTH_17"/>
    <property type="match status" value="1"/>
</dbReference>
<feature type="domain" description="Helix-turn-helix" evidence="1">
    <location>
        <begin position="32"/>
        <end position="80"/>
    </location>
</feature>
<accession>A0A437M5S4</accession>
<name>A0A437M5S4_9SPHN</name>
<dbReference type="GO" id="GO:0003677">
    <property type="term" value="F:DNA binding"/>
    <property type="evidence" value="ECO:0007669"/>
    <property type="project" value="UniProtKB-KW"/>
</dbReference>
<protein>
    <submittedName>
        <fullName evidence="2">DNA-binding protein</fullName>
    </submittedName>
</protein>
<comment type="caution">
    <text evidence="2">The sequence shown here is derived from an EMBL/GenBank/DDBJ whole genome shotgun (WGS) entry which is preliminary data.</text>
</comment>
<dbReference type="OrthoDB" id="7226381at2"/>
<sequence>MQEVGKTAFELTLDAAKNRTTTQRLLDSRLALSIYEVVLALGISRTTVYALVKDGQLELRKVGRRSLITTASVESLLREGSIDG</sequence>
<dbReference type="Proteomes" id="UP000282971">
    <property type="component" value="Unassembled WGS sequence"/>
</dbReference>
<evidence type="ECO:0000259" key="1">
    <source>
        <dbReference type="Pfam" id="PF12728"/>
    </source>
</evidence>
<evidence type="ECO:0000313" key="3">
    <source>
        <dbReference type="Proteomes" id="UP000282971"/>
    </source>
</evidence>
<gene>
    <name evidence="2" type="ORF">EOD43_03585</name>
</gene>
<dbReference type="RefSeq" id="WP_127741163.1">
    <property type="nucleotide sequence ID" value="NZ_SACN01000001.1"/>
</dbReference>
<evidence type="ECO:0000313" key="2">
    <source>
        <dbReference type="EMBL" id="RVT92997.1"/>
    </source>
</evidence>
<reference evidence="2 3" key="1">
    <citation type="submission" date="2019-01" db="EMBL/GenBank/DDBJ databases">
        <authorList>
            <person name="Chen W.-M."/>
        </authorList>
    </citation>
    <scope>NUCLEOTIDE SEQUENCE [LARGE SCALE GENOMIC DNA]</scope>
    <source>
        <strain evidence="2 3">CCP-7</strain>
    </source>
</reference>
<organism evidence="2 3">
    <name type="scientific">Sphingomonas crocodyli</name>
    <dbReference type="NCBI Taxonomy" id="1979270"/>
    <lineage>
        <taxon>Bacteria</taxon>
        <taxon>Pseudomonadati</taxon>
        <taxon>Pseudomonadota</taxon>
        <taxon>Alphaproteobacteria</taxon>
        <taxon>Sphingomonadales</taxon>
        <taxon>Sphingomonadaceae</taxon>
        <taxon>Sphingomonas</taxon>
    </lineage>
</organism>
<dbReference type="InterPro" id="IPR010093">
    <property type="entry name" value="SinI_DNA-bd"/>
</dbReference>
<keyword evidence="2" id="KW-0238">DNA-binding</keyword>
<dbReference type="EMBL" id="SACN01000001">
    <property type="protein sequence ID" value="RVT92997.1"/>
    <property type="molecule type" value="Genomic_DNA"/>
</dbReference>
<proteinExistence type="predicted"/>
<dbReference type="AlphaFoldDB" id="A0A437M5S4"/>
<keyword evidence="3" id="KW-1185">Reference proteome</keyword>
<dbReference type="InterPro" id="IPR041657">
    <property type="entry name" value="HTH_17"/>
</dbReference>